<evidence type="ECO:0000256" key="9">
    <source>
        <dbReference type="ARBA" id="ARBA00023136"/>
    </source>
</evidence>
<keyword evidence="2" id="KW-1003">Cell membrane</keyword>
<dbReference type="GO" id="GO:0016887">
    <property type="term" value="F:ATP hydrolysis activity"/>
    <property type="evidence" value="ECO:0007669"/>
    <property type="project" value="InterPro"/>
</dbReference>
<comment type="caution">
    <text evidence="13">The sequence shown here is derived from an EMBL/GenBank/DDBJ whole genome shotgun (WGS) entry which is preliminary data.</text>
</comment>
<dbReference type="InterPro" id="IPR059000">
    <property type="entry name" value="ATPase_P-type_domA"/>
</dbReference>
<feature type="transmembrane region" description="Helical" evidence="11">
    <location>
        <begin position="318"/>
        <end position="346"/>
    </location>
</feature>
<evidence type="ECO:0000256" key="1">
    <source>
        <dbReference type="ARBA" id="ARBA00004651"/>
    </source>
</evidence>
<name>A0A9K3KJ11_9STRA</name>
<keyword evidence="9 11" id="KW-0472">Membrane</keyword>
<dbReference type="SFLD" id="SFLDG00002">
    <property type="entry name" value="C1.7:_P-type_atpase_like"/>
    <property type="match status" value="1"/>
</dbReference>
<dbReference type="FunFam" id="3.40.50.1000:FF:000083">
    <property type="entry name" value="Sodium/potassium-transporting ATPase subunit alpha"/>
    <property type="match status" value="1"/>
</dbReference>
<dbReference type="PROSITE" id="PS00154">
    <property type="entry name" value="ATPASE_E1_E2"/>
    <property type="match status" value="1"/>
</dbReference>
<dbReference type="SMART" id="SM00831">
    <property type="entry name" value="Cation_ATPase_N"/>
    <property type="match status" value="1"/>
</dbReference>
<dbReference type="InterPro" id="IPR018303">
    <property type="entry name" value="ATPase_P-typ_P_site"/>
</dbReference>
<evidence type="ECO:0000256" key="10">
    <source>
        <dbReference type="ARBA" id="ARBA00038148"/>
    </source>
</evidence>
<dbReference type="InterPro" id="IPR006068">
    <property type="entry name" value="ATPase_P-typ_cation-transptr_C"/>
</dbReference>
<keyword evidence="14" id="KW-1185">Reference proteome</keyword>
<dbReference type="Pfam" id="PF00689">
    <property type="entry name" value="Cation_ATPase_C"/>
    <property type="match status" value="1"/>
</dbReference>
<evidence type="ECO:0000256" key="3">
    <source>
        <dbReference type="ARBA" id="ARBA00022692"/>
    </source>
</evidence>
<dbReference type="Pfam" id="PF13246">
    <property type="entry name" value="Cation_ATPase"/>
    <property type="match status" value="1"/>
</dbReference>
<evidence type="ECO:0000256" key="8">
    <source>
        <dbReference type="ARBA" id="ARBA00023065"/>
    </source>
</evidence>
<dbReference type="NCBIfam" id="TIGR01494">
    <property type="entry name" value="ATPase_P-type"/>
    <property type="match status" value="3"/>
</dbReference>
<dbReference type="GO" id="GO:0030007">
    <property type="term" value="P:intracellular potassium ion homeostasis"/>
    <property type="evidence" value="ECO:0007669"/>
    <property type="project" value="TreeGrafter"/>
</dbReference>
<dbReference type="InterPro" id="IPR044492">
    <property type="entry name" value="P_typ_ATPase_HD_dom"/>
</dbReference>
<evidence type="ECO:0000313" key="14">
    <source>
        <dbReference type="Proteomes" id="UP000693970"/>
    </source>
</evidence>
<sequence>MNTSSDTAVHTLDTEDVTPQLNNAAVGAAFIESYSSLRDISTLHQQSNINLQDLEKCGGLSSEEVLKRLMIHGKNILTPPPQKPEWKRFLEQFTNLFLLLLVASGVLSLIASLVLGDITSLYLAVVLFVVVFLTALLQFHEEGQANKVMESFSKLLATSCVAFRDGHQKTVNVEELVPGDVVLIKNGDKVPADMVLLLCRGLKVECSSLTGESEPISCTDKPSSNGTRLFECRNVVFSGSLCFDGMAVALVLSTGDHTAIGTIAKLASETKRRTSVLQNEVRNFVKLVAFIALTLATSSFVISIFVQDAKTVDQIFALFVNGFLTILVANVPQGLPSTVISLLSLAARRMALQSVMVKRIDCVETLGSCSIICSDKTGTLTKNEMTVTDIWYNQRVVRRHRREAESLFSQEPQALLYRCGVLCNKAVPCDEHQLSNREDSIRDIQLSRISNLSRLSWRSTVRNSILSHDEVSMLPKFSGNPSDVAILSHCNTIISVQRMRKEFPILFEVPFNSSNKWSLVITRTKATLEDGQAEFEVMMKGAPEVILDRCSTYASTKGASHKTEITEAFHLEFMEAYEKFASQGRRVLALCSKTFHAPVGTEFQTEDSAYNFPTTDLNFIGLVAIMDPPRDNVPDAVSKCLSAGVKVFMVTGDHPFTARAIAKDIGLLKNDHNILLLEGEATPETDWEACSGAVIHGSRIDDLTEAQWRTILAKEGGVCFCRTTPAHKLMIVEKCQTLMGQIVAVTGDGVNDAPALKQADIGVAMGLNGSAVAQDAADILLMDDNFASIVAGIEEGRIIFDNIKKTIAYTMAHIFPQILSALIALLLRLPAGLTPMQVLTIDLGTELGPAISLAYEKAESDIMKRKPRNPVHDRLVSPNLLFYSYITSGFMISIGCMAAYTITYAQNGLWLSDFFAMSGTGGSSFSLGASDPVTVKRTGRTYSPSEQQEIFSQGTAAFYIALTVAQFFHIWACKTRISSLFVHGFGNKLTFYGVLVGLILVVFFSYVPGVQNFVGSAQVGWVPWVCGPVAGCFLFLYNELVKVYIRSQIGKKPSCMFKMVSW</sequence>
<dbReference type="EMBL" id="JAGRRH010000023">
    <property type="protein sequence ID" value="KAG7344599.1"/>
    <property type="molecule type" value="Genomic_DNA"/>
</dbReference>
<dbReference type="SFLD" id="SFLDS00003">
    <property type="entry name" value="Haloacid_Dehalogenase"/>
    <property type="match status" value="1"/>
</dbReference>
<keyword evidence="4" id="KW-0547">Nucleotide-binding</keyword>
<dbReference type="GO" id="GO:0005524">
    <property type="term" value="F:ATP binding"/>
    <property type="evidence" value="ECO:0007669"/>
    <property type="project" value="UniProtKB-KW"/>
</dbReference>
<feature type="transmembrane region" description="Helical" evidence="11">
    <location>
        <begin position="880"/>
        <end position="902"/>
    </location>
</feature>
<keyword evidence="8" id="KW-0406">Ion transport</keyword>
<dbReference type="InterPro" id="IPR050510">
    <property type="entry name" value="Cation_transp_ATPase_P-type"/>
</dbReference>
<evidence type="ECO:0000256" key="5">
    <source>
        <dbReference type="ARBA" id="ARBA00022840"/>
    </source>
</evidence>
<dbReference type="GO" id="GO:1902600">
    <property type="term" value="P:proton transmembrane transport"/>
    <property type="evidence" value="ECO:0007669"/>
    <property type="project" value="TreeGrafter"/>
</dbReference>
<dbReference type="PANTHER" id="PTHR43294">
    <property type="entry name" value="SODIUM/POTASSIUM-TRANSPORTING ATPASE SUBUNIT ALPHA"/>
    <property type="match status" value="1"/>
</dbReference>
<reference evidence="13" key="2">
    <citation type="submission" date="2021-04" db="EMBL/GenBank/DDBJ databases">
        <authorList>
            <person name="Podell S."/>
        </authorList>
    </citation>
    <scope>NUCLEOTIDE SEQUENCE</scope>
    <source>
        <strain evidence="13">Hildebrandi</strain>
    </source>
</reference>
<evidence type="ECO:0000256" key="7">
    <source>
        <dbReference type="ARBA" id="ARBA00022989"/>
    </source>
</evidence>
<feature type="transmembrane region" description="Helical" evidence="11">
    <location>
        <begin position="807"/>
        <end position="827"/>
    </location>
</feature>
<keyword evidence="5" id="KW-0067">ATP-binding</keyword>
<dbReference type="InterPro" id="IPR001757">
    <property type="entry name" value="P_typ_ATPase"/>
</dbReference>
<evidence type="ECO:0000256" key="6">
    <source>
        <dbReference type="ARBA" id="ARBA00022967"/>
    </source>
</evidence>
<feature type="transmembrane region" description="Helical" evidence="11">
    <location>
        <begin position="989"/>
        <end position="1007"/>
    </location>
</feature>
<dbReference type="GO" id="GO:0006883">
    <property type="term" value="P:intracellular sodium ion homeostasis"/>
    <property type="evidence" value="ECO:0007669"/>
    <property type="project" value="TreeGrafter"/>
</dbReference>
<dbReference type="PANTHER" id="PTHR43294:SF21">
    <property type="entry name" value="CATION TRANSPORTING ATPASE"/>
    <property type="match status" value="1"/>
</dbReference>
<feature type="transmembrane region" description="Helical" evidence="11">
    <location>
        <begin position="121"/>
        <end position="139"/>
    </location>
</feature>
<proteinExistence type="inferred from homology"/>
<dbReference type="OrthoDB" id="39882at2759"/>
<dbReference type="GO" id="GO:1990573">
    <property type="term" value="P:potassium ion import across plasma membrane"/>
    <property type="evidence" value="ECO:0007669"/>
    <property type="project" value="TreeGrafter"/>
</dbReference>
<dbReference type="Proteomes" id="UP000693970">
    <property type="component" value="Unassembled WGS sequence"/>
</dbReference>
<feature type="transmembrane region" description="Helical" evidence="11">
    <location>
        <begin position="950"/>
        <end position="968"/>
    </location>
</feature>
<dbReference type="FunFam" id="1.20.1110.10:FF:000095">
    <property type="entry name" value="Sodium/potassium-transporting ATPase subunit alpha-1"/>
    <property type="match status" value="1"/>
</dbReference>
<gene>
    <name evidence="13" type="ORF">IV203_022607</name>
</gene>
<keyword evidence="6" id="KW-1278">Translocase</keyword>
<feature type="transmembrane region" description="Helical" evidence="11">
    <location>
        <begin position="287"/>
        <end position="306"/>
    </location>
</feature>
<dbReference type="AlphaFoldDB" id="A0A9K3KJ11"/>
<reference evidence="13" key="1">
    <citation type="journal article" date="2021" name="Sci. Rep.">
        <title>Diploid genomic architecture of Nitzschia inconspicua, an elite biomass production diatom.</title>
        <authorList>
            <person name="Oliver A."/>
            <person name="Podell S."/>
            <person name="Pinowska A."/>
            <person name="Traller J.C."/>
            <person name="Smith S.R."/>
            <person name="McClure R."/>
            <person name="Beliaev A."/>
            <person name="Bohutskyi P."/>
            <person name="Hill E.A."/>
            <person name="Rabines A."/>
            <person name="Zheng H."/>
            <person name="Allen L.Z."/>
            <person name="Kuo A."/>
            <person name="Grigoriev I.V."/>
            <person name="Allen A.E."/>
            <person name="Hazlebeck D."/>
            <person name="Allen E.E."/>
        </authorList>
    </citation>
    <scope>NUCLEOTIDE SEQUENCE</scope>
    <source>
        <strain evidence="13">Hildebrandi</strain>
    </source>
</reference>
<dbReference type="InterPro" id="IPR004014">
    <property type="entry name" value="ATPase_P-typ_cation-transptr_N"/>
</dbReference>
<feature type="transmembrane region" description="Helical" evidence="11">
    <location>
        <begin position="1019"/>
        <end position="1037"/>
    </location>
</feature>
<evidence type="ECO:0000313" key="13">
    <source>
        <dbReference type="EMBL" id="KAG7344599.1"/>
    </source>
</evidence>
<dbReference type="SFLD" id="SFLDF00027">
    <property type="entry name" value="p-type_atpase"/>
    <property type="match status" value="1"/>
</dbReference>
<dbReference type="Pfam" id="PF00690">
    <property type="entry name" value="Cation_ATPase_N"/>
    <property type="match status" value="1"/>
</dbReference>
<comment type="subcellular location">
    <subcellularLocation>
        <location evidence="1">Cell membrane</location>
        <topology evidence="1">Multi-pass membrane protein</topology>
    </subcellularLocation>
</comment>
<protein>
    <submittedName>
        <fullName evidence="13">P-type HAD superfamily ATPase</fullName>
    </submittedName>
</protein>
<feature type="domain" description="Cation-transporting P-type ATPase N-terminal" evidence="12">
    <location>
        <begin position="45"/>
        <end position="113"/>
    </location>
</feature>
<evidence type="ECO:0000259" key="12">
    <source>
        <dbReference type="SMART" id="SM00831"/>
    </source>
</evidence>
<accession>A0A9K3KJ11</accession>
<dbReference type="GO" id="GO:0036376">
    <property type="term" value="P:sodium ion export across plasma membrane"/>
    <property type="evidence" value="ECO:0007669"/>
    <property type="project" value="TreeGrafter"/>
</dbReference>
<keyword evidence="7 11" id="KW-1133">Transmembrane helix</keyword>
<keyword evidence="3 11" id="KW-0812">Transmembrane</keyword>
<evidence type="ECO:0000256" key="11">
    <source>
        <dbReference type="SAM" id="Phobius"/>
    </source>
</evidence>
<evidence type="ECO:0000256" key="4">
    <source>
        <dbReference type="ARBA" id="ARBA00022741"/>
    </source>
</evidence>
<dbReference type="Pfam" id="PF00122">
    <property type="entry name" value="E1-E2_ATPase"/>
    <property type="match status" value="1"/>
</dbReference>
<dbReference type="GO" id="GO:0005391">
    <property type="term" value="F:P-type sodium:potassium-exchanging transporter activity"/>
    <property type="evidence" value="ECO:0007669"/>
    <property type="project" value="TreeGrafter"/>
</dbReference>
<organism evidence="13 14">
    <name type="scientific">Nitzschia inconspicua</name>
    <dbReference type="NCBI Taxonomy" id="303405"/>
    <lineage>
        <taxon>Eukaryota</taxon>
        <taxon>Sar</taxon>
        <taxon>Stramenopiles</taxon>
        <taxon>Ochrophyta</taxon>
        <taxon>Bacillariophyta</taxon>
        <taxon>Bacillariophyceae</taxon>
        <taxon>Bacillariophycidae</taxon>
        <taxon>Bacillariales</taxon>
        <taxon>Bacillariaceae</taxon>
        <taxon>Nitzschia</taxon>
    </lineage>
</organism>
<dbReference type="GO" id="GO:0005886">
    <property type="term" value="C:plasma membrane"/>
    <property type="evidence" value="ECO:0007669"/>
    <property type="project" value="UniProtKB-SubCell"/>
</dbReference>
<comment type="similarity">
    <text evidence="10">Belongs to the cation transport ATPase (P-type) (TC 3.A.3) family.</text>
</comment>
<evidence type="ECO:0000256" key="2">
    <source>
        <dbReference type="ARBA" id="ARBA00022475"/>
    </source>
</evidence>
<keyword evidence="8" id="KW-0813">Transport</keyword>
<feature type="transmembrane region" description="Helical" evidence="11">
    <location>
        <begin position="96"/>
        <end position="115"/>
    </location>
</feature>